<name>A0AAD8F3U1_BIOPF</name>
<dbReference type="Proteomes" id="UP001233172">
    <property type="component" value="Unassembled WGS sequence"/>
</dbReference>
<dbReference type="AlphaFoldDB" id="A0AAD8F3U1"/>
<proteinExistence type="predicted"/>
<reference evidence="1" key="1">
    <citation type="journal article" date="2023" name="PLoS Negl. Trop. Dis.">
        <title>A genome sequence for Biomphalaria pfeifferi, the major vector snail for the human-infecting parasite Schistosoma mansoni.</title>
        <authorList>
            <person name="Bu L."/>
            <person name="Lu L."/>
            <person name="Laidemitt M.R."/>
            <person name="Zhang S.M."/>
            <person name="Mutuku M."/>
            <person name="Mkoji G."/>
            <person name="Steinauer M."/>
            <person name="Loker E.S."/>
        </authorList>
    </citation>
    <scope>NUCLEOTIDE SEQUENCE</scope>
    <source>
        <strain evidence="1">KasaAsao</strain>
    </source>
</reference>
<evidence type="ECO:0000313" key="1">
    <source>
        <dbReference type="EMBL" id="KAK0050300.1"/>
    </source>
</evidence>
<keyword evidence="2" id="KW-1185">Reference proteome</keyword>
<dbReference type="EMBL" id="JASAOG010000115">
    <property type="protein sequence ID" value="KAK0050300.1"/>
    <property type="molecule type" value="Genomic_DNA"/>
</dbReference>
<evidence type="ECO:0000313" key="2">
    <source>
        <dbReference type="Proteomes" id="UP001233172"/>
    </source>
</evidence>
<organism evidence="1 2">
    <name type="scientific">Biomphalaria pfeifferi</name>
    <name type="common">Bloodfluke planorb</name>
    <name type="synonym">Freshwater snail</name>
    <dbReference type="NCBI Taxonomy" id="112525"/>
    <lineage>
        <taxon>Eukaryota</taxon>
        <taxon>Metazoa</taxon>
        <taxon>Spiralia</taxon>
        <taxon>Lophotrochozoa</taxon>
        <taxon>Mollusca</taxon>
        <taxon>Gastropoda</taxon>
        <taxon>Heterobranchia</taxon>
        <taxon>Euthyneura</taxon>
        <taxon>Panpulmonata</taxon>
        <taxon>Hygrophila</taxon>
        <taxon>Lymnaeoidea</taxon>
        <taxon>Planorbidae</taxon>
        <taxon>Biomphalaria</taxon>
    </lineage>
</organism>
<accession>A0AAD8F3U1</accession>
<protein>
    <submittedName>
        <fullName evidence="1">Uncharacterized protein</fullName>
    </submittedName>
</protein>
<reference evidence="1" key="2">
    <citation type="submission" date="2023-04" db="EMBL/GenBank/DDBJ databases">
        <authorList>
            <person name="Bu L."/>
            <person name="Lu L."/>
            <person name="Laidemitt M.R."/>
            <person name="Zhang S.M."/>
            <person name="Mutuku M."/>
            <person name="Mkoji G."/>
            <person name="Steinauer M."/>
            <person name="Loker E.S."/>
        </authorList>
    </citation>
    <scope>NUCLEOTIDE SEQUENCE</scope>
    <source>
        <strain evidence="1">KasaAsao</strain>
        <tissue evidence="1">Whole Snail</tissue>
    </source>
</reference>
<sequence length="116" mass="13324">MYCVPIDMDALVTLDRSRSIKPTTLNQNLQNSCPETTHFVFIDMFSFQKLLGIRFLGILLTSYTMSDKLTPIVFIKSDNFLENEKQKQPVLREVDSLYLVLQEVDTSMLVLQEVGT</sequence>
<comment type="caution">
    <text evidence="1">The sequence shown here is derived from an EMBL/GenBank/DDBJ whole genome shotgun (WGS) entry which is preliminary data.</text>
</comment>
<gene>
    <name evidence="1" type="ORF">Bpfe_020184</name>
</gene>